<organism evidence="6 7">
    <name type="scientific">Pedobacter metabolipauper</name>
    <dbReference type="NCBI Taxonomy" id="425513"/>
    <lineage>
        <taxon>Bacteria</taxon>
        <taxon>Pseudomonadati</taxon>
        <taxon>Bacteroidota</taxon>
        <taxon>Sphingobacteriia</taxon>
        <taxon>Sphingobacteriales</taxon>
        <taxon>Sphingobacteriaceae</taxon>
        <taxon>Pedobacter</taxon>
    </lineage>
</organism>
<dbReference type="Pfam" id="PF14289">
    <property type="entry name" value="DUF4369"/>
    <property type="match status" value="1"/>
</dbReference>
<feature type="domain" description="Thioredoxin" evidence="5">
    <location>
        <begin position="234"/>
        <end position="372"/>
    </location>
</feature>
<proteinExistence type="predicted"/>
<accession>A0A4V3D1H0</accession>
<dbReference type="InterPro" id="IPR013766">
    <property type="entry name" value="Thioredoxin_domain"/>
</dbReference>
<dbReference type="InterPro" id="IPR036249">
    <property type="entry name" value="Thioredoxin-like_sf"/>
</dbReference>
<comment type="subcellular location">
    <subcellularLocation>
        <location evidence="1">Cell envelope</location>
    </subcellularLocation>
</comment>
<dbReference type="GO" id="GO:0017004">
    <property type="term" value="P:cytochrome complex assembly"/>
    <property type="evidence" value="ECO:0007669"/>
    <property type="project" value="UniProtKB-KW"/>
</dbReference>
<dbReference type="GO" id="GO:0016209">
    <property type="term" value="F:antioxidant activity"/>
    <property type="evidence" value="ECO:0007669"/>
    <property type="project" value="InterPro"/>
</dbReference>
<dbReference type="SUPFAM" id="SSF52833">
    <property type="entry name" value="Thioredoxin-like"/>
    <property type="match status" value="1"/>
</dbReference>
<evidence type="ECO:0000256" key="4">
    <source>
        <dbReference type="ARBA" id="ARBA00023284"/>
    </source>
</evidence>
<evidence type="ECO:0000259" key="5">
    <source>
        <dbReference type="PROSITE" id="PS51352"/>
    </source>
</evidence>
<dbReference type="PROSITE" id="PS51257">
    <property type="entry name" value="PROKAR_LIPOPROTEIN"/>
    <property type="match status" value="1"/>
</dbReference>
<evidence type="ECO:0000256" key="1">
    <source>
        <dbReference type="ARBA" id="ARBA00004196"/>
    </source>
</evidence>
<dbReference type="EMBL" id="SNYC01000003">
    <property type="protein sequence ID" value="TDQ11163.1"/>
    <property type="molecule type" value="Genomic_DNA"/>
</dbReference>
<dbReference type="Pfam" id="PF00578">
    <property type="entry name" value="AhpC-TSA"/>
    <property type="match status" value="1"/>
</dbReference>
<reference evidence="6 7" key="1">
    <citation type="submission" date="2019-03" db="EMBL/GenBank/DDBJ databases">
        <title>Genomic Encyclopedia of Archaeal and Bacterial Type Strains, Phase II (KMG-II): from individual species to whole genera.</title>
        <authorList>
            <person name="Goeker M."/>
        </authorList>
    </citation>
    <scope>NUCLEOTIDE SEQUENCE [LARGE SCALE GENOMIC DNA]</scope>
    <source>
        <strain evidence="6 7">DSM 19035</strain>
    </source>
</reference>
<dbReference type="InterPro" id="IPR000866">
    <property type="entry name" value="AhpC/TSA"/>
</dbReference>
<dbReference type="InterPro" id="IPR017937">
    <property type="entry name" value="Thioredoxin_CS"/>
</dbReference>
<keyword evidence="3" id="KW-1015">Disulfide bond</keyword>
<evidence type="ECO:0000313" key="6">
    <source>
        <dbReference type="EMBL" id="TDQ11163.1"/>
    </source>
</evidence>
<gene>
    <name evidence="6" type="ORF">ATK78_0278</name>
</gene>
<dbReference type="CDD" id="cd02966">
    <property type="entry name" value="TlpA_like_family"/>
    <property type="match status" value="1"/>
</dbReference>
<dbReference type="Gene3D" id="3.40.30.10">
    <property type="entry name" value="Glutaredoxin"/>
    <property type="match status" value="1"/>
</dbReference>
<name>A0A4V3D1H0_9SPHI</name>
<evidence type="ECO:0000256" key="2">
    <source>
        <dbReference type="ARBA" id="ARBA00022748"/>
    </source>
</evidence>
<dbReference type="PANTHER" id="PTHR42852">
    <property type="entry name" value="THIOL:DISULFIDE INTERCHANGE PROTEIN DSBE"/>
    <property type="match status" value="1"/>
</dbReference>
<dbReference type="Proteomes" id="UP000295620">
    <property type="component" value="Unassembled WGS sequence"/>
</dbReference>
<dbReference type="GO" id="GO:0016491">
    <property type="term" value="F:oxidoreductase activity"/>
    <property type="evidence" value="ECO:0007669"/>
    <property type="project" value="InterPro"/>
</dbReference>
<dbReference type="RefSeq" id="WP_243732402.1">
    <property type="nucleotide sequence ID" value="NZ_SNYC01000003.1"/>
</dbReference>
<dbReference type="AlphaFoldDB" id="A0A4V3D1H0"/>
<comment type="caution">
    <text evidence="6">The sequence shown here is derived from an EMBL/GenBank/DDBJ whole genome shotgun (WGS) entry which is preliminary data.</text>
</comment>
<sequence>MKTIVKNIGYILILGIALTACGDKSKFTINGQFTNAVPQGKVYLFDIQKESAVAIDSTVFSEKGEFTFSHSTPGVDFFRISSGNHEYMIIAKNGDVIKITADLSDKNLAYNISGAMEADKLQEFNTTRHQYISRMSAIQAQFEETVAAQPDKREMIRQQVEPKYIEELQGLNQSTLKFAQDNPQSLAGFYAINLLNPAEYENEMVAYSDQIKSSFNDNKMVTEFLKRMSALKSLQPGHAAPDFTSTSIDGKSVKLSDFKGKYVLLDFWASWCAPCRQENPNIVKAYQTFKDKNFTVLGVSLDKDPVAWKKAVEADQLTWNHVSELKDFEGSTVKLYQIQSIPASFLIDPTGKIVAKGLRGAALDEFLNKTLR</sequence>
<evidence type="ECO:0000256" key="3">
    <source>
        <dbReference type="ARBA" id="ARBA00023157"/>
    </source>
</evidence>
<dbReference type="GO" id="GO:0030313">
    <property type="term" value="C:cell envelope"/>
    <property type="evidence" value="ECO:0007669"/>
    <property type="project" value="UniProtKB-SubCell"/>
</dbReference>
<keyword evidence="7" id="KW-1185">Reference proteome</keyword>
<evidence type="ECO:0000313" key="7">
    <source>
        <dbReference type="Proteomes" id="UP000295620"/>
    </source>
</evidence>
<dbReference type="InterPro" id="IPR050553">
    <property type="entry name" value="Thioredoxin_ResA/DsbE_sf"/>
</dbReference>
<dbReference type="InterPro" id="IPR025380">
    <property type="entry name" value="DUF4369"/>
</dbReference>
<dbReference type="PANTHER" id="PTHR42852:SF6">
    <property type="entry name" value="THIOL:DISULFIDE INTERCHANGE PROTEIN DSBE"/>
    <property type="match status" value="1"/>
</dbReference>
<keyword evidence="2" id="KW-0201">Cytochrome c-type biogenesis</keyword>
<protein>
    <submittedName>
        <fullName evidence="6">Peroxiredoxin</fullName>
    </submittedName>
</protein>
<keyword evidence="4" id="KW-0676">Redox-active center</keyword>
<dbReference type="PROSITE" id="PS00194">
    <property type="entry name" value="THIOREDOXIN_1"/>
    <property type="match status" value="1"/>
</dbReference>
<dbReference type="PROSITE" id="PS51352">
    <property type="entry name" value="THIOREDOXIN_2"/>
    <property type="match status" value="1"/>
</dbReference>